<dbReference type="Gene3D" id="3.40.630.190">
    <property type="entry name" value="LCP protein"/>
    <property type="match status" value="1"/>
</dbReference>
<evidence type="ECO:0000313" key="6">
    <source>
        <dbReference type="Proteomes" id="UP000198688"/>
    </source>
</evidence>
<dbReference type="EMBL" id="LT629758">
    <property type="protein sequence ID" value="SDS15717.1"/>
    <property type="molecule type" value="Genomic_DNA"/>
</dbReference>
<dbReference type="PANTHER" id="PTHR33392">
    <property type="entry name" value="POLYISOPRENYL-TEICHOIC ACID--PEPTIDOGLYCAN TEICHOIC ACID TRANSFERASE TAGU"/>
    <property type="match status" value="1"/>
</dbReference>
<evidence type="ECO:0000259" key="4">
    <source>
        <dbReference type="Pfam" id="PF03816"/>
    </source>
</evidence>
<protein>
    <submittedName>
        <fullName evidence="5">Cell envelope-related function transcriptional attenuator common domain-containing protein</fullName>
    </submittedName>
</protein>
<keyword evidence="6" id="KW-1185">Reference proteome</keyword>
<feature type="transmembrane region" description="Helical" evidence="3">
    <location>
        <begin position="31"/>
        <end position="54"/>
    </location>
</feature>
<dbReference type="InterPro" id="IPR004474">
    <property type="entry name" value="LytR_CpsA_psr"/>
</dbReference>
<name>A0A1H1PXJ0_9ACTN</name>
<gene>
    <name evidence="5" type="ORF">SAMN04489716_0140</name>
</gene>
<evidence type="ECO:0000256" key="3">
    <source>
        <dbReference type="SAM" id="Phobius"/>
    </source>
</evidence>
<dbReference type="STRING" id="113562.SAMN04489716_0140"/>
<comment type="similarity">
    <text evidence="1">Belongs to the LytR/CpsA/Psr (LCP) family.</text>
</comment>
<evidence type="ECO:0000256" key="2">
    <source>
        <dbReference type="SAM" id="MobiDB-lite"/>
    </source>
</evidence>
<keyword evidence="3" id="KW-1133">Transmembrane helix</keyword>
<dbReference type="Proteomes" id="UP000198688">
    <property type="component" value="Chromosome I"/>
</dbReference>
<feature type="domain" description="Cell envelope-related transcriptional attenuator" evidence="4">
    <location>
        <begin position="110"/>
        <end position="259"/>
    </location>
</feature>
<dbReference type="Pfam" id="PF03816">
    <property type="entry name" value="LytR_cpsA_psr"/>
    <property type="match status" value="1"/>
</dbReference>
<accession>A0A1H1PXJ0</accession>
<organism evidence="5 6">
    <name type="scientific">Actinoplanes derwentensis</name>
    <dbReference type="NCBI Taxonomy" id="113562"/>
    <lineage>
        <taxon>Bacteria</taxon>
        <taxon>Bacillati</taxon>
        <taxon>Actinomycetota</taxon>
        <taxon>Actinomycetes</taxon>
        <taxon>Micromonosporales</taxon>
        <taxon>Micromonosporaceae</taxon>
        <taxon>Actinoplanes</taxon>
    </lineage>
</organism>
<feature type="region of interest" description="Disordered" evidence="2">
    <location>
        <begin position="1"/>
        <end position="21"/>
    </location>
</feature>
<dbReference type="PANTHER" id="PTHR33392:SF6">
    <property type="entry name" value="POLYISOPRENYL-TEICHOIC ACID--PEPTIDOGLYCAN TEICHOIC ACID TRANSFERASE TAGU"/>
    <property type="match status" value="1"/>
</dbReference>
<dbReference type="InterPro" id="IPR050922">
    <property type="entry name" value="LytR/CpsA/Psr_CW_biosynth"/>
</dbReference>
<dbReference type="NCBIfam" id="TIGR00350">
    <property type="entry name" value="lytR_cpsA_psr"/>
    <property type="match status" value="1"/>
</dbReference>
<dbReference type="RefSeq" id="WP_231953933.1">
    <property type="nucleotide sequence ID" value="NZ_BOMJ01000004.1"/>
</dbReference>
<keyword evidence="3" id="KW-0472">Membrane</keyword>
<reference evidence="5 6" key="1">
    <citation type="submission" date="2016-10" db="EMBL/GenBank/DDBJ databases">
        <authorList>
            <person name="de Groot N.N."/>
        </authorList>
    </citation>
    <scope>NUCLEOTIDE SEQUENCE [LARGE SCALE GENOMIC DNA]</scope>
    <source>
        <strain evidence="5 6">DSM 43941</strain>
    </source>
</reference>
<dbReference type="AlphaFoldDB" id="A0A1H1PXJ0"/>
<evidence type="ECO:0000313" key="5">
    <source>
        <dbReference type="EMBL" id="SDS15717.1"/>
    </source>
</evidence>
<evidence type="ECO:0000256" key="1">
    <source>
        <dbReference type="ARBA" id="ARBA00006068"/>
    </source>
</evidence>
<keyword evidence="3" id="KW-0812">Transmembrane</keyword>
<proteinExistence type="inferred from homology"/>
<sequence length="357" mass="37534">MDTSLDMSGDTPLKTDEGDPVTRGMPGWKKALLVLSTLVLVIVAGITGGGYYLYQRYDSKVARATLLPPVAPQEAAQSAENWKSGAVNLLLLGSDSRAAEAGGDSPAGERSDTIMLVHIAKGRDKAAIISIPRDSYVNVPAGGSWKGGKNKINAAFAFGGAELTATTVRQLTGVVLDGAMIADFASIRNLVDSVDGVEVCVPYDVVSTFSDKVWKQGCHELDGDTAEEFMRQRYQVPGGDFGRMYNQQLVVKAVVAKVSSSGAMTDPLALDGLIGIAADSLTVDQNLDLRDLAFAVRGIRPAAISYATVPYTSASLKTSAGTAVRLDPKKSAAMFAAVKDDTIDQWLAANPSKTPGS</sequence>